<feature type="binding site" evidence="9">
    <location>
        <position position="161"/>
    </location>
    <ligand>
        <name>Zn(2+)</name>
        <dbReference type="ChEBI" id="CHEBI:29105"/>
        <label>2</label>
    </ligand>
</feature>
<dbReference type="SUPFAM" id="SSF57938">
    <property type="entry name" value="DnaJ/Hsp40 cysteine-rich domain"/>
    <property type="match status" value="1"/>
</dbReference>
<dbReference type="NCBIfam" id="NF008035">
    <property type="entry name" value="PRK10767.1"/>
    <property type="match status" value="1"/>
</dbReference>
<feature type="compositionally biased region" description="Basic and acidic residues" evidence="11">
    <location>
        <begin position="355"/>
        <end position="389"/>
    </location>
</feature>
<evidence type="ECO:0000256" key="11">
    <source>
        <dbReference type="SAM" id="MobiDB-lite"/>
    </source>
</evidence>
<dbReference type="GeneID" id="24851932"/>
<feature type="binding site" evidence="9">
    <location>
        <position position="187"/>
    </location>
    <ligand>
        <name>Zn(2+)</name>
        <dbReference type="ChEBI" id="CHEBI:29105"/>
        <label>2</label>
    </ligand>
</feature>
<evidence type="ECO:0000256" key="6">
    <source>
        <dbReference type="ARBA" id="ARBA00022833"/>
    </source>
</evidence>
<evidence type="ECO:0000256" key="8">
    <source>
        <dbReference type="ARBA" id="ARBA00023186"/>
    </source>
</evidence>
<feature type="binding site" evidence="9">
    <location>
        <position position="144"/>
    </location>
    <ligand>
        <name>Zn(2+)</name>
        <dbReference type="ChEBI" id="CHEBI:29105"/>
        <label>1</label>
    </ligand>
</feature>
<dbReference type="InterPro" id="IPR002939">
    <property type="entry name" value="DnaJ_C"/>
</dbReference>
<feature type="binding site" evidence="9">
    <location>
        <position position="190"/>
    </location>
    <ligand>
        <name>Zn(2+)</name>
        <dbReference type="ChEBI" id="CHEBI:29105"/>
        <label>2</label>
    </ligand>
</feature>
<proteinExistence type="inferred from homology"/>
<evidence type="ECO:0000259" key="13">
    <source>
        <dbReference type="PROSITE" id="PS51188"/>
    </source>
</evidence>
<keyword evidence="3 9" id="KW-0479">Metal-binding</keyword>
<evidence type="ECO:0000313" key="15">
    <source>
        <dbReference type="Proteomes" id="UP000033058"/>
    </source>
</evidence>
<dbReference type="CDD" id="cd10747">
    <property type="entry name" value="DnaJ_C"/>
    <property type="match status" value="1"/>
</dbReference>
<dbReference type="GO" id="GO:0006260">
    <property type="term" value="P:DNA replication"/>
    <property type="evidence" value="ECO:0007669"/>
    <property type="project" value="UniProtKB-KW"/>
</dbReference>
<dbReference type="GO" id="GO:0042026">
    <property type="term" value="P:protein refolding"/>
    <property type="evidence" value="ECO:0007669"/>
    <property type="project" value="TreeGrafter"/>
</dbReference>
<dbReference type="Pfam" id="PF00226">
    <property type="entry name" value="DnaJ"/>
    <property type="match status" value="1"/>
</dbReference>
<dbReference type="InterPro" id="IPR008971">
    <property type="entry name" value="HSP40/DnaJ_pept-bd"/>
</dbReference>
<comment type="similarity">
    <text evidence="9">Belongs to the DnaJ family.</text>
</comment>
<name>A0A0E3PX92_METMZ</name>
<keyword evidence="6 9" id="KW-0862">Zinc</keyword>
<evidence type="ECO:0000256" key="4">
    <source>
        <dbReference type="ARBA" id="ARBA00022737"/>
    </source>
</evidence>
<accession>A0A0E3PX92</accession>
<evidence type="ECO:0000256" key="5">
    <source>
        <dbReference type="ARBA" id="ARBA00022771"/>
    </source>
</evidence>
<dbReference type="NCBIfam" id="TIGR02349">
    <property type="entry name" value="DnaJ_bact"/>
    <property type="match status" value="1"/>
</dbReference>
<dbReference type="InterPro" id="IPR012724">
    <property type="entry name" value="DnaJ"/>
</dbReference>
<dbReference type="Gene3D" id="2.10.230.10">
    <property type="entry name" value="Heat shock protein DnaJ, cysteine-rich domain"/>
    <property type="match status" value="1"/>
</dbReference>
<dbReference type="CDD" id="cd06257">
    <property type="entry name" value="DnaJ"/>
    <property type="match status" value="1"/>
</dbReference>
<keyword evidence="4 9" id="KW-0677">Repeat</keyword>
<evidence type="ECO:0000256" key="2">
    <source>
        <dbReference type="ARBA" id="ARBA00022705"/>
    </source>
</evidence>
<dbReference type="HAMAP" id="MF_01152">
    <property type="entry name" value="DnaJ"/>
    <property type="match status" value="1"/>
</dbReference>
<evidence type="ECO:0000256" key="10">
    <source>
        <dbReference type="PROSITE-ProRule" id="PRU00546"/>
    </source>
</evidence>
<dbReference type="PATRIC" id="fig|1434117.4.peg.2790"/>
<keyword evidence="1 9" id="KW-0963">Cytoplasm</keyword>
<feature type="binding site" evidence="9">
    <location>
        <position position="164"/>
    </location>
    <ligand>
        <name>Zn(2+)</name>
        <dbReference type="ChEBI" id="CHEBI:29105"/>
        <label>2</label>
    </ligand>
</feature>
<dbReference type="FunFam" id="2.10.230.10:FF:000002">
    <property type="entry name" value="Molecular chaperone DnaJ"/>
    <property type="match status" value="1"/>
</dbReference>
<comment type="subcellular location">
    <subcellularLocation>
        <location evidence="9">Cytoplasm</location>
    </subcellularLocation>
</comment>
<dbReference type="PRINTS" id="PR00625">
    <property type="entry name" value="JDOMAIN"/>
</dbReference>
<feature type="repeat" description="CXXCXGXG motif" evidence="9">
    <location>
        <begin position="187"/>
        <end position="194"/>
    </location>
</feature>
<evidence type="ECO:0000256" key="3">
    <source>
        <dbReference type="ARBA" id="ARBA00022723"/>
    </source>
</evidence>
<comment type="function">
    <text evidence="9">Participates actively in the response to hyperosmotic and heat shock by preventing the aggregation of stress-denatured proteins and by disaggregating proteins, also in an autonomous, DnaK-independent fashion. Unfolded proteins bind initially to DnaJ; upon interaction with the DnaJ-bound protein, DnaK hydrolyzes its bound ATP, resulting in the formation of a stable complex. GrpE releases ADP from DnaK; ATP binding to DnaK triggers the release of the substrate protein, thus completing the reaction cycle. Several rounds of ATP-dependent interactions between DnaJ, DnaK and GrpE are required for fully efficient folding. Also involved, together with DnaK and GrpE, in the DNA replication of plasmids through activation of initiation proteins.</text>
</comment>
<dbReference type="NCBIfam" id="NF010891">
    <property type="entry name" value="PRK14298.1"/>
    <property type="match status" value="1"/>
</dbReference>
<dbReference type="GO" id="GO:0031072">
    <property type="term" value="F:heat shock protein binding"/>
    <property type="evidence" value="ECO:0007669"/>
    <property type="project" value="InterPro"/>
</dbReference>
<evidence type="ECO:0000313" key="14">
    <source>
        <dbReference type="EMBL" id="AKB41183.1"/>
    </source>
</evidence>
<feature type="region of interest" description="Disordered" evidence="11">
    <location>
        <begin position="145"/>
        <end position="167"/>
    </location>
</feature>
<dbReference type="SUPFAM" id="SSF46565">
    <property type="entry name" value="Chaperone J-domain"/>
    <property type="match status" value="1"/>
</dbReference>
<dbReference type="Pfam" id="PF00684">
    <property type="entry name" value="DnaJ_CXXCXGXG"/>
    <property type="match status" value="1"/>
</dbReference>
<feature type="binding site" evidence="9">
    <location>
        <position position="204"/>
    </location>
    <ligand>
        <name>Zn(2+)</name>
        <dbReference type="ChEBI" id="CHEBI:29105"/>
        <label>1</label>
    </ligand>
</feature>
<evidence type="ECO:0000256" key="7">
    <source>
        <dbReference type="ARBA" id="ARBA00023016"/>
    </source>
</evidence>
<comment type="domain">
    <text evidence="9">The J domain is necessary and sufficient to stimulate DnaK ATPase activity. Zinc center 1 plays an important role in the autonomous, DnaK-independent chaperone activity of DnaJ. Zinc center 2 is essential for interaction with DnaK and for DnaJ activity.</text>
</comment>
<dbReference type="PANTHER" id="PTHR43096">
    <property type="entry name" value="DNAJ HOMOLOG 1, MITOCHONDRIAL-RELATED"/>
    <property type="match status" value="1"/>
</dbReference>
<dbReference type="FunFam" id="2.60.260.20:FF:000005">
    <property type="entry name" value="Chaperone protein dnaJ 1, mitochondrial"/>
    <property type="match status" value="1"/>
</dbReference>
<gene>
    <name evidence="9" type="primary">dnaJ</name>
    <name evidence="14" type="ORF">MSMAW_2192</name>
</gene>
<feature type="domain" description="CR-type" evidence="13">
    <location>
        <begin position="131"/>
        <end position="213"/>
    </location>
</feature>
<dbReference type="GeneID" id="82161581"/>
<sequence>MATKRDYYEILGLSKDSSVEDIKKTYRKLALQYHPDRNKEPGAEEKFKEISEAYAVLSDAEKRAQYDRFGHAGIDNQYSAEDIFRGADFGGFGDIFEMFFGGGRRGGPMGPRRGSDLQYDLYVTFEEAAFGVRKDIDIPRTERCSTCSGTGAKPGTSPKRCPNCGGTGQVRTTRSTLGMQFVSTTTCSACHGRGQVVESPCPTCSGAGRVRSRRKMSVNVPAGADSGMTLRLSGEGDAGEPGAPSGDLYIIVHVMEHKYFKRVDYDVISELPISFTQAALGADIMVDTLYGKVKMNIPSGTQTHSVFRLKDKGIQRLQGHGKGDQLVRVIIRTPTKLTQEQKDLLHQFEYLSNGKKPEAEERSRSDKQKSEKPRKSKGLFEKVKDAFES</sequence>
<dbReference type="Gene3D" id="1.10.287.110">
    <property type="entry name" value="DnaJ domain"/>
    <property type="match status" value="1"/>
</dbReference>
<dbReference type="InterPro" id="IPR036410">
    <property type="entry name" value="HSP_DnaJ_Cys-rich_dom_sf"/>
</dbReference>
<feature type="repeat" description="CXXCXGXG motif" evidence="9">
    <location>
        <begin position="144"/>
        <end position="151"/>
    </location>
</feature>
<comment type="cofactor">
    <cofactor evidence="9">
        <name>Zn(2+)</name>
        <dbReference type="ChEBI" id="CHEBI:29105"/>
    </cofactor>
    <text evidence="9">Binds 2 Zn(2+) ions per monomer.</text>
</comment>
<dbReference type="GO" id="GO:0008270">
    <property type="term" value="F:zinc ion binding"/>
    <property type="evidence" value="ECO:0007669"/>
    <property type="project" value="UniProtKB-UniRule"/>
</dbReference>
<dbReference type="SUPFAM" id="SSF49493">
    <property type="entry name" value="HSP40/DnaJ peptide-binding domain"/>
    <property type="match status" value="2"/>
</dbReference>
<dbReference type="HOGENOM" id="CLU_017633_0_7_2"/>
<dbReference type="PROSITE" id="PS50076">
    <property type="entry name" value="DNAJ_2"/>
    <property type="match status" value="1"/>
</dbReference>
<dbReference type="InterPro" id="IPR001305">
    <property type="entry name" value="HSP_DnaJ_Cys-rich_dom"/>
</dbReference>
<dbReference type="EMBL" id="CP009509">
    <property type="protein sequence ID" value="AKB41183.1"/>
    <property type="molecule type" value="Genomic_DNA"/>
</dbReference>
<feature type="domain" description="J" evidence="12">
    <location>
        <begin position="6"/>
        <end position="70"/>
    </location>
</feature>
<evidence type="ECO:0000259" key="12">
    <source>
        <dbReference type="PROSITE" id="PS50076"/>
    </source>
</evidence>
<keyword evidence="8 9" id="KW-0143">Chaperone</keyword>
<dbReference type="GO" id="GO:0005737">
    <property type="term" value="C:cytoplasm"/>
    <property type="evidence" value="ECO:0007669"/>
    <property type="project" value="UniProtKB-SubCell"/>
</dbReference>
<dbReference type="InterPro" id="IPR001623">
    <property type="entry name" value="DnaJ_domain"/>
</dbReference>
<feature type="region of interest" description="Disordered" evidence="11">
    <location>
        <begin position="351"/>
        <end position="389"/>
    </location>
</feature>
<feature type="binding site" evidence="9">
    <location>
        <position position="201"/>
    </location>
    <ligand>
        <name>Zn(2+)</name>
        <dbReference type="ChEBI" id="CHEBI:29105"/>
        <label>1</label>
    </ligand>
</feature>
<feature type="repeat" description="CXXCXGXG motif" evidence="9">
    <location>
        <begin position="201"/>
        <end position="208"/>
    </location>
</feature>
<dbReference type="PANTHER" id="PTHR43096:SF52">
    <property type="entry name" value="DNAJ HOMOLOG 1, MITOCHONDRIAL-RELATED"/>
    <property type="match status" value="1"/>
</dbReference>
<dbReference type="PROSITE" id="PS00636">
    <property type="entry name" value="DNAJ_1"/>
    <property type="match status" value="1"/>
</dbReference>
<dbReference type="CDD" id="cd10719">
    <property type="entry name" value="DnaJ_zf"/>
    <property type="match status" value="1"/>
</dbReference>
<protein>
    <recommendedName>
        <fullName evidence="9">Chaperone protein DnaJ</fullName>
    </recommendedName>
</protein>
<dbReference type="InterPro" id="IPR036869">
    <property type="entry name" value="J_dom_sf"/>
</dbReference>
<keyword evidence="7 9" id="KW-0346">Stress response</keyword>
<dbReference type="RefSeq" id="WP_011034422.1">
    <property type="nucleotide sequence ID" value="NZ_CP009509.1"/>
</dbReference>
<keyword evidence="2 9" id="KW-0235">DNA replication</keyword>
<dbReference type="AlphaFoldDB" id="A0A0E3PX92"/>
<dbReference type="PROSITE" id="PS51188">
    <property type="entry name" value="ZF_CR"/>
    <property type="match status" value="1"/>
</dbReference>
<organism evidence="14 15">
    <name type="scientific">Methanosarcina mazei WWM610</name>
    <dbReference type="NCBI Taxonomy" id="1434117"/>
    <lineage>
        <taxon>Archaea</taxon>
        <taxon>Methanobacteriati</taxon>
        <taxon>Methanobacteriota</taxon>
        <taxon>Stenosarchaea group</taxon>
        <taxon>Methanomicrobia</taxon>
        <taxon>Methanosarcinales</taxon>
        <taxon>Methanosarcinaceae</taxon>
        <taxon>Methanosarcina</taxon>
    </lineage>
</organism>
<dbReference type="Pfam" id="PF01556">
    <property type="entry name" value="DnaJ_C"/>
    <property type="match status" value="1"/>
</dbReference>
<feature type="binding site" evidence="9">
    <location>
        <position position="147"/>
    </location>
    <ligand>
        <name>Zn(2+)</name>
        <dbReference type="ChEBI" id="CHEBI:29105"/>
        <label>1</label>
    </ligand>
</feature>
<dbReference type="GO" id="GO:0051082">
    <property type="term" value="F:unfolded protein binding"/>
    <property type="evidence" value="ECO:0007669"/>
    <property type="project" value="UniProtKB-UniRule"/>
</dbReference>
<dbReference type="GO" id="GO:0005524">
    <property type="term" value="F:ATP binding"/>
    <property type="evidence" value="ECO:0007669"/>
    <property type="project" value="InterPro"/>
</dbReference>
<dbReference type="SMR" id="A0A0E3PX92"/>
<dbReference type="SMART" id="SM00271">
    <property type="entry name" value="DnaJ"/>
    <property type="match status" value="1"/>
</dbReference>
<feature type="repeat" description="CXXCXGXG motif" evidence="9">
    <location>
        <begin position="161"/>
        <end position="168"/>
    </location>
</feature>
<evidence type="ECO:0000256" key="9">
    <source>
        <dbReference type="HAMAP-Rule" id="MF_01152"/>
    </source>
</evidence>
<dbReference type="FunFam" id="1.10.287.110:FF:000031">
    <property type="entry name" value="Molecular chaperone DnaJ"/>
    <property type="match status" value="1"/>
</dbReference>
<reference evidence="14 15" key="1">
    <citation type="submission" date="2014-07" db="EMBL/GenBank/DDBJ databases">
        <title>Methanogenic archaea and the global carbon cycle.</title>
        <authorList>
            <person name="Henriksen J.R."/>
            <person name="Luke J."/>
            <person name="Reinhart S."/>
            <person name="Benedict M.N."/>
            <person name="Youngblut N.D."/>
            <person name="Metcalf M.E."/>
            <person name="Whitaker R.J."/>
            <person name="Metcalf W.W."/>
        </authorList>
    </citation>
    <scope>NUCLEOTIDE SEQUENCE [LARGE SCALE GENOMIC DNA]</scope>
    <source>
        <strain evidence="14 15">WWM610</strain>
    </source>
</reference>
<dbReference type="GO" id="GO:0009408">
    <property type="term" value="P:response to heat"/>
    <property type="evidence" value="ECO:0007669"/>
    <property type="project" value="InterPro"/>
</dbReference>
<dbReference type="Proteomes" id="UP000033058">
    <property type="component" value="Chromosome"/>
</dbReference>
<keyword evidence="5 9" id="KW-0863">Zinc-finger</keyword>
<dbReference type="Gene3D" id="2.60.260.20">
    <property type="entry name" value="Urease metallochaperone UreE, N-terminal domain"/>
    <property type="match status" value="2"/>
</dbReference>
<evidence type="ECO:0000256" key="1">
    <source>
        <dbReference type="ARBA" id="ARBA00022490"/>
    </source>
</evidence>
<dbReference type="InterPro" id="IPR018253">
    <property type="entry name" value="DnaJ_domain_CS"/>
</dbReference>
<feature type="zinc finger region" description="CR-type" evidence="10">
    <location>
        <begin position="131"/>
        <end position="213"/>
    </location>
</feature>
<comment type="subunit">
    <text evidence="9">Homodimer.</text>
</comment>